<name>A0A1G2CUX6_9BACT</name>
<protein>
    <recommendedName>
        <fullName evidence="5">RND efflux pump membrane fusion protein barrel-sandwich domain-containing protein</fullName>
    </recommendedName>
</protein>
<feature type="transmembrane region" description="Helical" evidence="2">
    <location>
        <begin position="28"/>
        <end position="46"/>
    </location>
</feature>
<keyword evidence="2" id="KW-0472">Membrane</keyword>
<dbReference type="AlphaFoldDB" id="A0A1G2CUX6"/>
<accession>A0A1G2CUX6</accession>
<dbReference type="InterPro" id="IPR006143">
    <property type="entry name" value="RND_pump_MFP"/>
</dbReference>
<dbReference type="PANTHER" id="PTHR30469">
    <property type="entry name" value="MULTIDRUG RESISTANCE PROTEIN MDTA"/>
    <property type="match status" value="1"/>
</dbReference>
<evidence type="ECO:0000313" key="4">
    <source>
        <dbReference type="Proteomes" id="UP000177122"/>
    </source>
</evidence>
<organism evidence="3 4">
    <name type="scientific">Candidatus Lloydbacteria bacterium RIFCSPHIGHO2_01_FULL_49_22</name>
    <dbReference type="NCBI Taxonomy" id="1798658"/>
    <lineage>
        <taxon>Bacteria</taxon>
        <taxon>Candidatus Lloydiibacteriota</taxon>
    </lineage>
</organism>
<evidence type="ECO:0000256" key="1">
    <source>
        <dbReference type="ARBA" id="ARBA00009477"/>
    </source>
</evidence>
<comment type="caution">
    <text evidence="3">The sequence shown here is derived from an EMBL/GenBank/DDBJ whole genome shotgun (WGS) entry which is preliminary data.</text>
</comment>
<gene>
    <name evidence="3" type="ORF">A2845_02495</name>
</gene>
<dbReference type="Gene3D" id="2.40.50.100">
    <property type="match status" value="2"/>
</dbReference>
<dbReference type="Gene3D" id="1.10.287.470">
    <property type="entry name" value="Helix hairpin bin"/>
    <property type="match status" value="2"/>
</dbReference>
<dbReference type="GO" id="GO:0015562">
    <property type="term" value="F:efflux transmembrane transporter activity"/>
    <property type="evidence" value="ECO:0007669"/>
    <property type="project" value="TreeGrafter"/>
</dbReference>
<proteinExistence type="inferred from homology"/>
<dbReference type="SUPFAM" id="SSF111369">
    <property type="entry name" value="HlyD-like secretion proteins"/>
    <property type="match status" value="1"/>
</dbReference>
<dbReference type="Gene3D" id="2.40.420.20">
    <property type="match status" value="1"/>
</dbReference>
<reference evidence="3 4" key="1">
    <citation type="journal article" date="2016" name="Nat. Commun.">
        <title>Thousands of microbial genomes shed light on interconnected biogeochemical processes in an aquifer system.</title>
        <authorList>
            <person name="Anantharaman K."/>
            <person name="Brown C.T."/>
            <person name="Hug L.A."/>
            <person name="Sharon I."/>
            <person name="Castelle C.J."/>
            <person name="Probst A.J."/>
            <person name="Thomas B.C."/>
            <person name="Singh A."/>
            <person name="Wilkins M.J."/>
            <person name="Karaoz U."/>
            <person name="Brodie E.L."/>
            <person name="Williams K.H."/>
            <person name="Hubbard S.S."/>
            <person name="Banfield J.F."/>
        </authorList>
    </citation>
    <scope>NUCLEOTIDE SEQUENCE [LARGE SCALE GENOMIC DNA]</scope>
</reference>
<sequence length="531" mass="56038">MKILIQTIGKHIKKYAEGFWALSKTMRTIILVVIVLACAFSIRFLGQKEVVNDTAFLGRTVSVARVLDLSVNAIPLPLLGTVTSRSEATIRAEIGGKIIAVYQKLGDYVGAGTVIAEFENAGERASVLQAEGAYEAANAGKAIAEISRGSSDNSLDEAKTQAQNVIASTYTVLDDAIRTKTDTAWKNPQTREAKLPVTIPDAKLVIEIENERITIETMLRTRDEKNKLLTSNSDLIKELDLVEAEANIVKDYLDDLSFAFNHALPDGNASQAAIDGFKAVTGGARTSVNGALSTIANTRNTLNGSLAASRIAEQNSSTSGVDSGSSSDAQVKSALGNLRAAQARLEKTIIRSPISGTINSISINTGDFISPYTEVAVVSNNGALEVVAYVTEDDARELVIGGSTTIEGGGMGTITRIAPALDPNTKKIEVRIGITRGIETLMNGASVRLEAKRTTKKIVGTDLKIPLAALKITPEGAIVFSVSASSSLVAHEVSMGTLMGDQVVIPVGLTPDMVIVTDARGLQGGMPVSLK</sequence>
<evidence type="ECO:0008006" key="5">
    <source>
        <dbReference type="Google" id="ProtNLM"/>
    </source>
</evidence>
<dbReference type="NCBIfam" id="TIGR01730">
    <property type="entry name" value="RND_mfp"/>
    <property type="match status" value="1"/>
</dbReference>
<dbReference type="GO" id="GO:1990281">
    <property type="term" value="C:efflux pump complex"/>
    <property type="evidence" value="ECO:0007669"/>
    <property type="project" value="TreeGrafter"/>
</dbReference>
<evidence type="ECO:0000313" key="3">
    <source>
        <dbReference type="EMBL" id="OGZ05165.1"/>
    </source>
</evidence>
<comment type="similarity">
    <text evidence="1">Belongs to the membrane fusion protein (MFP) (TC 8.A.1) family.</text>
</comment>
<dbReference type="Gene3D" id="2.40.30.170">
    <property type="match status" value="1"/>
</dbReference>
<keyword evidence="2" id="KW-0812">Transmembrane</keyword>
<dbReference type="PANTHER" id="PTHR30469:SF15">
    <property type="entry name" value="HLYD FAMILY OF SECRETION PROTEINS"/>
    <property type="match status" value="1"/>
</dbReference>
<dbReference type="EMBL" id="MHLI01000015">
    <property type="protein sequence ID" value="OGZ05165.1"/>
    <property type="molecule type" value="Genomic_DNA"/>
</dbReference>
<evidence type="ECO:0000256" key="2">
    <source>
        <dbReference type="SAM" id="Phobius"/>
    </source>
</evidence>
<keyword evidence="2" id="KW-1133">Transmembrane helix</keyword>
<dbReference type="Proteomes" id="UP000177122">
    <property type="component" value="Unassembled WGS sequence"/>
</dbReference>